<name>A0A1X7HI62_9BACL</name>
<dbReference type="RefSeq" id="WP_208914300.1">
    <property type="nucleotide sequence ID" value="NZ_LT840184.1"/>
</dbReference>
<gene>
    <name evidence="2" type="ORF">SAMN05661091_3442</name>
</gene>
<evidence type="ECO:0000313" key="2">
    <source>
        <dbReference type="EMBL" id="SMF86594.1"/>
    </source>
</evidence>
<keyword evidence="1" id="KW-1133">Transmembrane helix</keyword>
<evidence type="ECO:0000256" key="1">
    <source>
        <dbReference type="SAM" id="Phobius"/>
    </source>
</evidence>
<dbReference type="EMBL" id="LT840184">
    <property type="protein sequence ID" value="SMF86594.1"/>
    <property type="molecule type" value="Genomic_DNA"/>
</dbReference>
<sequence length="97" mass="10922">MLDRRNKIASVLTWIGVAIIVAGIILGVVLGRVDVGTYREKYEQVWLLTIIYWVTGFISGMCIIGLSEIIEQLHRINLKIGKKPEPEDDDDLELLNG</sequence>
<dbReference type="AlphaFoldDB" id="A0A1X7HI62"/>
<proteinExistence type="predicted"/>
<protein>
    <submittedName>
        <fullName evidence="2">Uncharacterized protein</fullName>
    </submittedName>
</protein>
<dbReference type="Proteomes" id="UP000192940">
    <property type="component" value="Chromosome I"/>
</dbReference>
<feature type="transmembrane region" description="Helical" evidence="1">
    <location>
        <begin position="45"/>
        <end position="66"/>
    </location>
</feature>
<keyword evidence="1" id="KW-0472">Membrane</keyword>
<reference evidence="2 3" key="1">
    <citation type="submission" date="2017-04" db="EMBL/GenBank/DDBJ databases">
        <authorList>
            <person name="Afonso C.L."/>
            <person name="Miller P.J."/>
            <person name="Scott M.A."/>
            <person name="Spackman E."/>
            <person name="Goraichik I."/>
            <person name="Dimitrov K.M."/>
            <person name="Suarez D.L."/>
            <person name="Swayne D.E."/>
        </authorList>
    </citation>
    <scope>NUCLEOTIDE SEQUENCE [LARGE SCALE GENOMIC DNA]</scope>
    <source>
        <strain evidence="2 3">N3/975</strain>
    </source>
</reference>
<organism evidence="2 3">
    <name type="scientific">Paenibacillus uliginis N3/975</name>
    <dbReference type="NCBI Taxonomy" id="1313296"/>
    <lineage>
        <taxon>Bacteria</taxon>
        <taxon>Bacillati</taxon>
        <taxon>Bacillota</taxon>
        <taxon>Bacilli</taxon>
        <taxon>Bacillales</taxon>
        <taxon>Paenibacillaceae</taxon>
        <taxon>Paenibacillus</taxon>
    </lineage>
</organism>
<keyword evidence="1" id="KW-0812">Transmembrane</keyword>
<accession>A0A1X7HI62</accession>
<evidence type="ECO:0000313" key="3">
    <source>
        <dbReference type="Proteomes" id="UP000192940"/>
    </source>
</evidence>
<keyword evidence="3" id="KW-1185">Reference proteome</keyword>
<feature type="transmembrane region" description="Helical" evidence="1">
    <location>
        <begin position="12"/>
        <end position="33"/>
    </location>
</feature>